<dbReference type="OrthoDB" id="7441206at2"/>
<evidence type="ECO:0000313" key="3">
    <source>
        <dbReference type="EMBL" id="ABQ70427.1"/>
    </source>
</evidence>
<dbReference type="SUPFAM" id="SSF160991">
    <property type="entry name" value="CV3147-like"/>
    <property type="match status" value="1"/>
</dbReference>
<evidence type="ECO:0000259" key="1">
    <source>
        <dbReference type="Pfam" id="PF06032"/>
    </source>
</evidence>
<dbReference type="InterPro" id="IPR048350">
    <property type="entry name" value="S-Me-THD-like_C"/>
</dbReference>
<dbReference type="EMBL" id="CP000699">
    <property type="protein sequence ID" value="ABQ70427.1"/>
    <property type="molecule type" value="Genomic_DNA"/>
</dbReference>
<sequence length="381" mass="40561">MFIIRELQEVRDMARGAVLLGTGGGGDPYIGELFVGEQIKRGNFPKVIGADELEDDAFVLSIAGVGAPTVGSENLISEKMLMRLLAYAEAHFGRRVDALISAEIGGSNSIMPLALSAISGVPVLDADGIGRAMPQIEMTTFSIYGCPASPCILTDALGNVVTVDAISDRKVEDICRAVASALGAHVTSAIYPMTGKQAREVAVQRSLSLAYGIGRCIRTARESSSNIFDALLAYLNDWDGRHARILFDGKITDVIHETRDGWHWGQATLSGLGDNRDECVIEIRNEFLIARVNGEPVAMVPDLITVLDRETGEPLTGSMLAYGQRVKVLGYAADPMLCRPEALEVVGPRMFGIDLDFVPLAQSAAAASRVGAKATASDPVA</sequence>
<keyword evidence="4" id="KW-1185">Reference proteome</keyword>
<dbReference type="Proteomes" id="UP000001989">
    <property type="component" value="Chromosome"/>
</dbReference>
<proteinExistence type="predicted"/>
<reference evidence="3 4" key="1">
    <citation type="journal article" date="2010" name="J. Bacteriol.">
        <title>Genome sequence of the dioxin-mineralizing bacterium Sphingomonas wittichii RW1.</title>
        <authorList>
            <person name="Miller T.R."/>
            <person name="Delcher A.L."/>
            <person name="Salzberg S.L."/>
            <person name="Saunders E."/>
            <person name="Detter J.C."/>
            <person name="Halden R.U."/>
        </authorList>
    </citation>
    <scope>NUCLEOTIDE SEQUENCE [LARGE SCALE GENOMIC DNA]</scope>
    <source>
        <strain evidence="4">DSM 6014 / CCUG 31198 / JCM 15750 / NBRC 105917 / EY 4224 / RW1</strain>
    </source>
</reference>
<gene>
    <name evidence="3" type="ordered locus">Swit_4084</name>
</gene>
<organism evidence="3 4">
    <name type="scientific">Rhizorhabdus wittichii (strain DSM 6014 / CCUG 31198 / JCM 15750 / NBRC 105917 / EY 4224 / RW1)</name>
    <name type="common">Sphingomonas wittichii</name>
    <dbReference type="NCBI Taxonomy" id="392499"/>
    <lineage>
        <taxon>Bacteria</taxon>
        <taxon>Pseudomonadati</taxon>
        <taxon>Pseudomonadota</taxon>
        <taxon>Alphaproteobacteria</taxon>
        <taxon>Sphingomonadales</taxon>
        <taxon>Sphingomonadaceae</taxon>
        <taxon>Rhizorhabdus</taxon>
    </lineage>
</organism>
<dbReference type="Pfam" id="PF06032">
    <property type="entry name" value="S-Me-THD_N"/>
    <property type="match status" value="1"/>
</dbReference>
<evidence type="ECO:0000313" key="4">
    <source>
        <dbReference type="Proteomes" id="UP000001989"/>
    </source>
</evidence>
<accession>A0A9J9LE67</accession>
<dbReference type="AlphaFoldDB" id="A0A9J9LE67"/>
<evidence type="ECO:0000259" key="2">
    <source>
        <dbReference type="Pfam" id="PF20906"/>
    </source>
</evidence>
<dbReference type="Pfam" id="PF20906">
    <property type="entry name" value="S-Me-THD_C"/>
    <property type="match status" value="1"/>
</dbReference>
<dbReference type="InterPro" id="IPR024071">
    <property type="entry name" value="S-Me-THD_C_sf"/>
</dbReference>
<dbReference type="InterPro" id="IPR027479">
    <property type="entry name" value="S-Me-THD_N_sf"/>
</dbReference>
<protein>
    <recommendedName>
        <fullName evidence="5">DUF917 domain-containing protein</fullName>
    </recommendedName>
</protein>
<dbReference type="Gene3D" id="2.40.390.10">
    <property type="entry name" value="CV3147-like"/>
    <property type="match status" value="1"/>
</dbReference>
<feature type="domain" description="S-Me-THD-like C-terminal" evidence="2">
    <location>
        <begin position="167"/>
        <end position="360"/>
    </location>
</feature>
<dbReference type="Gene3D" id="3.40.1610.10">
    <property type="entry name" value="CV3147-like domain"/>
    <property type="match status" value="1"/>
</dbReference>
<feature type="domain" description="S-Me-THD N-terminal" evidence="1">
    <location>
        <begin position="9"/>
        <end position="164"/>
    </location>
</feature>
<name>A0A9J9LE67_RHIWR</name>
<evidence type="ECO:0008006" key="5">
    <source>
        <dbReference type="Google" id="ProtNLM"/>
    </source>
</evidence>
<dbReference type="KEGG" id="swi:Swit_4084"/>
<dbReference type="InterPro" id="IPR010318">
    <property type="entry name" value="S-Me-THD_N"/>
</dbReference>